<evidence type="ECO:0000256" key="5">
    <source>
        <dbReference type="ARBA" id="ARBA00023015"/>
    </source>
</evidence>
<dbReference type="InterPro" id="IPR052426">
    <property type="entry name" value="Plant_dev_regulator"/>
</dbReference>
<name>A0AAW1W9P0_RUBAR</name>
<keyword evidence="2" id="KW-0479">Metal-binding</keyword>
<evidence type="ECO:0000256" key="4">
    <source>
        <dbReference type="ARBA" id="ARBA00022833"/>
    </source>
</evidence>
<dbReference type="PANTHER" id="PTHR45801:SF111">
    <property type="entry name" value="C2H2 AND C2HC ZINC FINGERS SUPERFAMILY PROTEIN"/>
    <property type="match status" value="1"/>
</dbReference>
<dbReference type="EMBL" id="JBEDUW010000006">
    <property type="protein sequence ID" value="KAK9920606.1"/>
    <property type="molecule type" value="Genomic_DNA"/>
</dbReference>
<accession>A0AAW1W9P0</accession>
<keyword evidence="13" id="KW-1185">Reference proteome</keyword>
<feature type="region of interest" description="Disordered" evidence="9">
    <location>
        <begin position="63"/>
        <end position="97"/>
    </location>
</feature>
<keyword evidence="4" id="KW-0862">Zinc</keyword>
<dbReference type="EMBL" id="JBEDUW010000006">
    <property type="protein sequence ID" value="KAK9920609.1"/>
    <property type="molecule type" value="Genomic_DNA"/>
</dbReference>
<dbReference type="SUPFAM" id="SSF57667">
    <property type="entry name" value="beta-beta-alpha zinc fingers"/>
    <property type="match status" value="1"/>
</dbReference>
<dbReference type="GO" id="GO:0008270">
    <property type="term" value="F:zinc ion binding"/>
    <property type="evidence" value="ECO:0007669"/>
    <property type="project" value="UniProtKB-KW"/>
</dbReference>
<evidence type="ECO:0000256" key="8">
    <source>
        <dbReference type="PROSITE-ProRule" id="PRU00042"/>
    </source>
</evidence>
<protein>
    <recommendedName>
        <fullName evidence="10">C2H2-type domain-containing protein</fullName>
    </recommendedName>
</protein>
<keyword evidence="5" id="KW-0805">Transcription regulation</keyword>
<keyword evidence="3 8" id="KW-0863">Zinc-finger</keyword>
<evidence type="ECO:0000256" key="9">
    <source>
        <dbReference type="SAM" id="MobiDB-lite"/>
    </source>
</evidence>
<dbReference type="Gene3D" id="3.30.160.60">
    <property type="entry name" value="Classic Zinc Finger"/>
    <property type="match status" value="1"/>
</dbReference>
<feature type="compositionally biased region" description="Basic and acidic residues" evidence="9">
    <location>
        <begin position="81"/>
        <end position="95"/>
    </location>
</feature>
<dbReference type="GO" id="GO:0005634">
    <property type="term" value="C:nucleus"/>
    <property type="evidence" value="ECO:0007669"/>
    <property type="project" value="UniProtKB-SubCell"/>
</dbReference>
<evidence type="ECO:0000256" key="7">
    <source>
        <dbReference type="ARBA" id="ARBA00023242"/>
    </source>
</evidence>
<comment type="subcellular location">
    <subcellularLocation>
        <location evidence="1">Nucleus</location>
    </subcellularLocation>
</comment>
<feature type="compositionally biased region" description="Polar residues" evidence="9">
    <location>
        <begin position="64"/>
        <end position="79"/>
    </location>
</feature>
<evidence type="ECO:0000256" key="2">
    <source>
        <dbReference type="ARBA" id="ARBA00022723"/>
    </source>
</evidence>
<dbReference type="Proteomes" id="UP001457282">
    <property type="component" value="Unassembled WGS sequence"/>
</dbReference>
<sequence length="189" mass="21062">MERNHSVEKFDQIKWTSDDQIGGSGHAKSYACTFCKRGFSNAQALGGHMNIHRRDRARIRQYSEDQNQLSSDEVKNSSLAAHHDPVRANNSEDKTQSQLEMKGTNMIPRKPSYPFSTRSENHEIVVRAGNKGKIGSSEDVQSQLQLPSVLAIDNLAGYTNGCGGVEKLDLELRLGPEPPETTLSTREFF</sequence>
<dbReference type="AlphaFoldDB" id="A0AAW1W9P0"/>
<dbReference type="PROSITE" id="PS00028">
    <property type="entry name" value="ZINC_FINGER_C2H2_1"/>
    <property type="match status" value="1"/>
</dbReference>
<dbReference type="InterPro" id="IPR013087">
    <property type="entry name" value="Znf_C2H2_type"/>
</dbReference>
<evidence type="ECO:0000259" key="10">
    <source>
        <dbReference type="PROSITE" id="PS50157"/>
    </source>
</evidence>
<evidence type="ECO:0000313" key="12">
    <source>
        <dbReference type="EMBL" id="KAK9920609.1"/>
    </source>
</evidence>
<evidence type="ECO:0000256" key="1">
    <source>
        <dbReference type="ARBA" id="ARBA00004123"/>
    </source>
</evidence>
<feature type="domain" description="C2H2-type" evidence="10">
    <location>
        <begin position="30"/>
        <end position="57"/>
    </location>
</feature>
<evidence type="ECO:0000256" key="6">
    <source>
        <dbReference type="ARBA" id="ARBA00023163"/>
    </source>
</evidence>
<proteinExistence type="predicted"/>
<dbReference type="PANTHER" id="PTHR45801">
    <property type="entry name" value="OS07G0101800 PROTEIN"/>
    <property type="match status" value="1"/>
</dbReference>
<dbReference type="PROSITE" id="PS50157">
    <property type="entry name" value="ZINC_FINGER_C2H2_2"/>
    <property type="match status" value="1"/>
</dbReference>
<organism evidence="11 13">
    <name type="scientific">Rubus argutus</name>
    <name type="common">Southern blackberry</name>
    <dbReference type="NCBI Taxonomy" id="59490"/>
    <lineage>
        <taxon>Eukaryota</taxon>
        <taxon>Viridiplantae</taxon>
        <taxon>Streptophyta</taxon>
        <taxon>Embryophyta</taxon>
        <taxon>Tracheophyta</taxon>
        <taxon>Spermatophyta</taxon>
        <taxon>Magnoliopsida</taxon>
        <taxon>eudicotyledons</taxon>
        <taxon>Gunneridae</taxon>
        <taxon>Pentapetalae</taxon>
        <taxon>rosids</taxon>
        <taxon>fabids</taxon>
        <taxon>Rosales</taxon>
        <taxon>Rosaceae</taxon>
        <taxon>Rosoideae</taxon>
        <taxon>Rosoideae incertae sedis</taxon>
        <taxon>Rubus</taxon>
    </lineage>
</organism>
<evidence type="ECO:0000313" key="11">
    <source>
        <dbReference type="EMBL" id="KAK9920606.1"/>
    </source>
</evidence>
<keyword evidence="7" id="KW-0539">Nucleus</keyword>
<comment type="caution">
    <text evidence="11">The sequence shown here is derived from an EMBL/GenBank/DDBJ whole genome shotgun (WGS) entry which is preliminary data.</text>
</comment>
<evidence type="ECO:0000313" key="13">
    <source>
        <dbReference type="Proteomes" id="UP001457282"/>
    </source>
</evidence>
<evidence type="ECO:0000256" key="3">
    <source>
        <dbReference type="ARBA" id="ARBA00022771"/>
    </source>
</evidence>
<reference evidence="11 13" key="1">
    <citation type="journal article" date="2023" name="G3 (Bethesda)">
        <title>A chromosome-length genome assembly and annotation of blackberry (Rubus argutus, cv. 'Hillquist').</title>
        <authorList>
            <person name="Bruna T."/>
            <person name="Aryal R."/>
            <person name="Dudchenko O."/>
            <person name="Sargent D.J."/>
            <person name="Mead D."/>
            <person name="Buti M."/>
            <person name="Cavallini A."/>
            <person name="Hytonen T."/>
            <person name="Andres J."/>
            <person name="Pham M."/>
            <person name="Weisz D."/>
            <person name="Mascagni F."/>
            <person name="Usai G."/>
            <person name="Natali L."/>
            <person name="Bassil N."/>
            <person name="Fernandez G.E."/>
            <person name="Lomsadze A."/>
            <person name="Armour M."/>
            <person name="Olukolu B."/>
            <person name="Poorten T."/>
            <person name="Britton C."/>
            <person name="Davik J."/>
            <person name="Ashrafi H."/>
            <person name="Aiden E.L."/>
            <person name="Borodovsky M."/>
            <person name="Worthington M."/>
        </authorList>
    </citation>
    <scope>NUCLEOTIDE SEQUENCE [LARGE SCALE GENOMIC DNA]</scope>
    <source>
        <strain evidence="11">PI 553951</strain>
    </source>
</reference>
<gene>
    <name evidence="11" type="ORF">M0R45_029156</name>
    <name evidence="12" type="ORF">M0R45_029159</name>
</gene>
<dbReference type="InterPro" id="IPR036236">
    <property type="entry name" value="Znf_C2H2_sf"/>
</dbReference>
<keyword evidence="6" id="KW-0804">Transcription</keyword>